<keyword evidence="2" id="KW-0564">Palmitate</keyword>
<dbReference type="InterPro" id="IPR010131">
    <property type="entry name" value="MdtP/NodT-like"/>
</dbReference>
<evidence type="ECO:0000256" key="2">
    <source>
        <dbReference type="RuleBase" id="RU362097"/>
    </source>
</evidence>
<keyword evidence="2" id="KW-0732">Signal</keyword>
<feature type="chain" id="PRO_5044993835" evidence="2">
    <location>
        <begin position="21"/>
        <end position="469"/>
    </location>
</feature>
<dbReference type="SUPFAM" id="SSF56954">
    <property type="entry name" value="Outer membrane efflux proteins (OEP)"/>
    <property type="match status" value="1"/>
</dbReference>
<evidence type="ECO:0000313" key="5">
    <source>
        <dbReference type="Proteomes" id="UP001596550"/>
    </source>
</evidence>
<reference evidence="5" key="1">
    <citation type="journal article" date="2019" name="Int. J. Syst. Evol. Microbiol.">
        <title>The Global Catalogue of Microorganisms (GCM) 10K type strain sequencing project: providing services to taxonomists for standard genome sequencing and annotation.</title>
        <authorList>
            <consortium name="The Broad Institute Genomics Platform"/>
            <consortium name="The Broad Institute Genome Sequencing Center for Infectious Disease"/>
            <person name="Wu L."/>
            <person name="Ma J."/>
        </authorList>
    </citation>
    <scope>NUCLEOTIDE SEQUENCE [LARGE SCALE GENOMIC DNA]</scope>
    <source>
        <strain evidence="5">CCUG 54781</strain>
    </source>
</reference>
<feature type="signal peptide" evidence="2">
    <location>
        <begin position="1"/>
        <end position="20"/>
    </location>
</feature>
<dbReference type="Gene3D" id="2.20.200.10">
    <property type="entry name" value="Outer membrane efflux proteins (OEP)"/>
    <property type="match status" value="1"/>
</dbReference>
<keyword evidence="5" id="KW-1185">Reference proteome</keyword>
<dbReference type="RefSeq" id="WP_378172247.1">
    <property type="nucleotide sequence ID" value="NZ_JBHTCR010000001.1"/>
</dbReference>
<feature type="coiled-coil region" evidence="3">
    <location>
        <begin position="387"/>
        <end position="414"/>
    </location>
</feature>
<evidence type="ECO:0000313" key="4">
    <source>
        <dbReference type="EMBL" id="MFC7345366.1"/>
    </source>
</evidence>
<dbReference type="Proteomes" id="UP001596550">
    <property type="component" value="Unassembled WGS sequence"/>
</dbReference>
<keyword evidence="2" id="KW-0812">Transmembrane</keyword>
<sequence length="469" mass="51541">MKRFNLIITLKMCAFLVGCAVSKDISLPDVAPKSFRTDAVQQDSVNIGSVPFKDFIKDETVQNLIDTALIKNHDMQIALKNIDAAELLYKQSKLGNLPEVKALVSASSNRPSDNSMNGFTLSQFMGTNHIEDYNAGVGVLWEADIWGKIRNRKAGALASFLQTEEAKKAIQTRLVANIAQGYYNLLMLDEQLEIAKKNLELNENTLKIVNLQFNSGQVTSLAVQQTQAQKLNAEKLIPKLEQQITLQENALSVLIGTLPKAINRKSSLDKMIIPENLNTGFPSQMLSFRPDIKSAEFALNVANAKVGIATANLYPSLTISASGGINSFKASNWFNIPASLFGMVAGGITQPIFQRGELKTNVELAKIDREKVVIHFRQAVLNAVGEVSDELIKIEKLKEEYSIAEKRVQTLQQASKNAELLFKSGMANYLEVITAQGNLLQGELDLATIKTLQLNAIVGLYRSLGGGWK</sequence>
<gene>
    <name evidence="4" type="ORF">ACFQO9_01385</name>
</gene>
<dbReference type="Pfam" id="PF02321">
    <property type="entry name" value="OEP"/>
    <property type="match status" value="2"/>
</dbReference>
<dbReference type="PANTHER" id="PTHR30203:SF33">
    <property type="entry name" value="BLR4455 PROTEIN"/>
    <property type="match status" value="1"/>
</dbReference>
<keyword evidence="2" id="KW-0449">Lipoprotein</keyword>
<keyword evidence="3" id="KW-0175">Coiled coil</keyword>
<dbReference type="NCBIfam" id="TIGR01845">
    <property type="entry name" value="outer_NodT"/>
    <property type="match status" value="1"/>
</dbReference>
<evidence type="ECO:0000256" key="3">
    <source>
        <dbReference type="SAM" id="Coils"/>
    </source>
</evidence>
<name>A0ABW2LXJ6_9FLAO</name>
<dbReference type="InterPro" id="IPR003423">
    <property type="entry name" value="OMP_efflux"/>
</dbReference>
<proteinExistence type="inferred from homology"/>
<dbReference type="PANTHER" id="PTHR30203">
    <property type="entry name" value="OUTER MEMBRANE CATION EFFLUX PROTEIN"/>
    <property type="match status" value="1"/>
</dbReference>
<protein>
    <submittedName>
        <fullName evidence="4">TolC family protein</fullName>
    </submittedName>
</protein>
<evidence type="ECO:0000256" key="1">
    <source>
        <dbReference type="ARBA" id="ARBA00007613"/>
    </source>
</evidence>
<dbReference type="EMBL" id="JBHTCR010000001">
    <property type="protein sequence ID" value="MFC7345366.1"/>
    <property type="molecule type" value="Genomic_DNA"/>
</dbReference>
<comment type="caution">
    <text evidence="4">The sequence shown here is derived from an EMBL/GenBank/DDBJ whole genome shotgun (WGS) entry which is preliminary data.</text>
</comment>
<keyword evidence="2" id="KW-1134">Transmembrane beta strand</keyword>
<organism evidence="4 5">
    <name type="scientific">Chryseobacterium zhengzhouense</name>
    <dbReference type="NCBI Taxonomy" id="1636086"/>
    <lineage>
        <taxon>Bacteria</taxon>
        <taxon>Pseudomonadati</taxon>
        <taxon>Bacteroidota</taxon>
        <taxon>Flavobacteriia</taxon>
        <taxon>Flavobacteriales</taxon>
        <taxon>Weeksellaceae</taxon>
        <taxon>Chryseobacterium group</taxon>
        <taxon>Chryseobacterium</taxon>
    </lineage>
</organism>
<comment type="similarity">
    <text evidence="1 2">Belongs to the outer membrane factor (OMF) (TC 1.B.17) family.</text>
</comment>
<comment type="subcellular location">
    <subcellularLocation>
        <location evidence="2">Cell membrane</location>
        <topology evidence="2">Lipid-anchor</topology>
    </subcellularLocation>
</comment>
<accession>A0ABW2LXJ6</accession>
<keyword evidence="2" id="KW-0472">Membrane</keyword>
<dbReference type="Gene3D" id="1.20.1600.10">
    <property type="entry name" value="Outer membrane efflux proteins (OEP)"/>
    <property type="match status" value="1"/>
</dbReference>